<dbReference type="EMBL" id="LGKN01000009">
    <property type="protein sequence ID" value="KPL86388.1"/>
    <property type="molecule type" value="Genomic_DNA"/>
</dbReference>
<evidence type="ECO:0008006" key="5">
    <source>
        <dbReference type="Google" id="ProtNLM"/>
    </source>
</evidence>
<organism evidence="1 3">
    <name type="scientific">Ardenticatena maritima</name>
    <dbReference type="NCBI Taxonomy" id="872965"/>
    <lineage>
        <taxon>Bacteria</taxon>
        <taxon>Bacillati</taxon>
        <taxon>Chloroflexota</taxon>
        <taxon>Ardenticatenia</taxon>
        <taxon>Ardenticatenales</taxon>
        <taxon>Ardenticatenaceae</taxon>
        <taxon>Ardenticatena</taxon>
    </lineage>
</organism>
<dbReference type="RefSeq" id="WP_054492713.1">
    <property type="nucleotide sequence ID" value="NZ_BBZA01000085.1"/>
</dbReference>
<gene>
    <name evidence="1" type="ORF">ARMA_1235</name>
    <name evidence="2" type="ORF">SE16_13815</name>
</gene>
<keyword evidence="3" id="KW-1185">Reference proteome</keyword>
<dbReference type="Proteomes" id="UP000050502">
    <property type="component" value="Unassembled WGS sequence"/>
</dbReference>
<dbReference type="InterPro" id="IPR008792">
    <property type="entry name" value="PQQD"/>
</dbReference>
<dbReference type="Proteomes" id="UP000037784">
    <property type="component" value="Unassembled WGS sequence"/>
</dbReference>
<dbReference type="STRING" id="872965.SE16_13815"/>
<reference evidence="3" key="3">
    <citation type="submission" date="2015-08" db="EMBL/GenBank/DDBJ databases">
        <title>Draft Genome Sequence of a Heterotrophic Facultative Anaerobic Bacterium Ardenticatena maritima Strain 110S.</title>
        <authorList>
            <person name="Kawaichi S."/>
            <person name="Yoshida T."/>
            <person name="Sako Y."/>
            <person name="Nakamura R."/>
        </authorList>
    </citation>
    <scope>NUCLEOTIDE SEQUENCE [LARGE SCALE GENOMIC DNA]</scope>
    <source>
        <strain evidence="3">110S</strain>
    </source>
</reference>
<evidence type="ECO:0000313" key="1">
    <source>
        <dbReference type="EMBL" id="GAP62812.1"/>
    </source>
</evidence>
<proteinExistence type="predicted"/>
<dbReference type="AlphaFoldDB" id="A0A0M8K8B3"/>
<reference evidence="1" key="1">
    <citation type="journal article" date="2015" name="Genome Announc.">
        <title>Draft Genome Sequence of a Heterotrophic Facultative Anaerobic Thermophilic Bacterium, Ardenticatena maritima Strain 110ST.</title>
        <authorList>
            <person name="Kawaichi S."/>
            <person name="Yoshida T."/>
            <person name="Sako Y."/>
            <person name="Nakamura R."/>
        </authorList>
    </citation>
    <scope>NUCLEOTIDE SEQUENCE [LARGE SCALE GENOMIC DNA]</scope>
    <source>
        <strain evidence="1">110S</strain>
    </source>
</reference>
<dbReference type="InterPro" id="IPR041881">
    <property type="entry name" value="PqqD_sf"/>
</dbReference>
<dbReference type="OrthoDB" id="1495225at2"/>
<dbReference type="Gene3D" id="1.10.10.1150">
    <property type="entry name" value="Coenzyme PQQ synthesis protein D (PqqD)"/>
    <property type="match status" value="1"/>
</dbReference>
<dbReference type="EMBL" id="BBZA01000085">
    <property type="protein sequence ID" value="GAP62812.1"/>
    <property type="molecule type" value="Genomic_DNA"/>
</dbReference>
<comment type="caution">
    <text evidence="1">The sequence shown here is derived from an EMBL/GenBank/DDBJ whole genome shotgun (WGS) entry which is preliminary data.</text>
</comment>
<evidence type="ECO:0000313" key="4">
    <source>
        <dbReference type="Proteomes" id="UP000050502"/>
    </source>
</evidence>
<sequence length="91" mass="9891">MLSLESVPAVAAGVVSRDADGDAVIVHARSGKVNVVNHVGAFIWNQIDGRKSVQDIIEHVVRTFNVSPEQARQDTIAFLQSLAERNLITLE</sequence>
<accession>A0A0M8K8B3</accession>
<name>A0A0M8K8B3_9CHLR</name>
<reference evidence="2 4" key="2">
    <citation type="submission" date="2015-07" db="EMBL/GenBank/DDBJ databases">
        <title>Whole genome sequence of Ardenticatena maritima DSM 23922.</title>
        <authorList>
            <person name="Hemp J."/>
            <person name="Ward L.M."/>
            <person name="Pace L.A."/>
            <person name="Fischer W.W."/>
        </authorList>
    </citation>
    <scope>NUCLEOTIDE SEQUENCE [LARGE SCALE GENOMIC DNA]</scope>
    <source>
        <strain evidence="2 4">110S</strain>
    </source>
</reference>
<protein>
    <recommendedName>
        <fullName evidence="5">PqqD family protein</fullName>
    </recommendedName>
</protein>
<dbReference type="Pfam" id="PF05402">
    <property type="entry name" value="PqqD"/>
    <property type="match status" value="1"/>
</dbReference>
<evidence type="ECO:0000313" key="2">
    <source>
        <dbReference type="EMBL" id="KPL86388.1"/>
    </source>
</evidence>
<evidence type="ECO:0000313" key="3">
    <source>
        <dbReference type="Proteomes" id="UP000037784"/>
    </source>
</evidence>